<dbReference type="RefSeq" id="WP_263593408.1">
    <property type="nucleotide sequence ID" value="NZ_CP107020.1"/>
</dbReference>
<accession>A0ABY6FZ51</accession>
<keyword evidence="8 12" id="KW-0862">Zinc</keyword>
<feature type="domain" description="Toprim" evidence="15">
    <location>
        <begin position="265"/>
        <end position="363"/>
    </location>
</feature>
<keyword evidence="10 12" id="KW-0238">DNA-binding</keyword>
<keyword evidence="6 12" id="KW-0479">Metal-binding</keyword>
<comment type="function">
    <text evidence="12 13">RNA polymerase that catalyzes the synthesis of short RNA molecules used as primers for DNA polymerase during DNA replication.</text>
</comment>
<name>A0ABY6FZ51_9MICO</name>
<dbReference type="Pfam" id="PF01807">
    <property type="entry name" value="Zn_ribbon_DnaG"/>
    <property type="match status" value="1"/>
</dbReference>
<dbReference type="PROSITE" id="PS50880">
    <property type="entry name" value="TOPRIM"/>
    <property type="match status" value="1"/>
</dbReference>
<keyword evidence="2 12" id="KW-0639">Primosome</keyword>
<dbReference type="InterPro" id="IPR013264">
    <property type="entry name" value="DNAG_N"/>
</dbReference>
<organism evidence="16 17">
    <name type="scientific">Brachybacterium huguangmaarense</name>
    <dbReference type="NCBI Taxonomy" id="1652028"/>
    <lineage>
        <taxon>Bacteria</taxon>
        <taxon>Bacillati</taxon>
        <taxon>Actinomycetota</taxon>
        <taxon>Actinomycetes</taxon>
        <taxon>Micrococcales</taxon>
        <taxon>Dermabacteraceae</taxon>
        <taxon>Brachybacterium</taxon>
    </lineage>
</organism>
<dbReference type="SMART" id="SM00400">
    <property type="entry name" value="ZnF_CHCC"/>
    <property type="match status" value="1"/>
</dbReference>
<keyword evidence="3 12" id="KW-0808">Transferase</keyword>
<evidence type="ECO:0000256" key="8">
    <source>
        <dbReference type="ARBA" id="ARBA00022833"/>
    </source>
</evidence>
<dbReference type="Gene3D" id="3.90.980.10">
    <property type="entry name" value="DNA primase, catalytic core, N-terminal domain"/>
    <property type="match status" value="1"/>
</dbReference>
<dbReference type="Pfam" id="PF08278">
    <property type="entry name" value="DnaG_DnaB_bind"/>
    <property type="match status" value="1"/>
</dbReference>
<sequence>MAPQGRIRREDVELVRERARLDEVVGDHVTLRTAGIGSMKGLCPFHDEKTPSFHIRPQLGHWHCFGCGEGGDVISFVQKIDHLTFVEAVESLAGRYGVQLHYEETGRGGGERTDFGTRQRLLDAHDVAEQFYREQLATPAAGVGRRFLAERGFDRAAAERFGVGFAPEGWDALLKHLRGRGFTEPELVASGLVSQGQRGVYDRFRGRLVWPIRDITGKTIGFGARRLLESDQGPKYLNTPETAIYHKSQVLYGLDLARKDIAKEHRVVVMEGYTDVMAAHLAGITTAVASCGTAFGSEHVKIVRRVMGDMNPSAGLRLNSESRGLSGEVIFTFDGDAAGQKAALKAFDEDQRFVAQTFVAVEPGGMDPCELRIARGDEAVRELVDGRRPLFEFAIRTVLDQVDLDTVEGQVTGLRMAAPVVARIRDRAMRPEYARRLAGWLGMDERTVLRAVHDAARSAPQGGRHAAAETAPGSSDGRGAHDEADTGALPIARLADVVSPRDPVGQVETQALAVMLQSPQLLDAKKVAALPDDSFHVPALQGVWDVMLAAGTLLDAVTGELSPARYLDQVLEIAGETVRPLIVELANLQLPARDEAGLERLATSLLDRLTELSFTREYSVLKQRLQRADPSRDPEGYQRIMTQLSTLQDKRRALRALAE</sequence>
<reference evidence="16" key="1">
    <citation type="submission" date="2022-10" db="EMBL/GenBank/DDBJ databases">
        <title>Whole-Genome Sequencing of Brachybacterium huguangmaarense BRM-3, Isolated from Betula schmidtii.</title>
        <authorList>
            <person name="Haam D."/>
        </authorList>
    </citation>
    <scope>NUCLEOTIDE SEQUENCE</scope>
    <source>
        <strain evidence="16">BRM-3</strain>
    </source>
</reference>
<keyword evidence="1 12" id="KW-0240">DNA-directed RNA polymerase</keyword>
<evidence type="ECO:0000256" key="9">
    <source>
        <dbReference type="ARBA" id="ARBA00022842"/>
    </source>
</evidence>
<dbReference type="SUPFAM" id="SSF57783">
    <property type="entry name" value="Zinc beta-ribbon"/>
    <property type="match status" value="1"/>
</dbReference>
<evidence type="ECO:0000256" key="5">
    <source>
        <dbReference type="ARBA" id="ARBA00022705"/>
    </source>
</evidence>
<proteinExistence type="inferred from homology"/>
<evidence type="ECO:0000256" key="10">
    <source>
        <dbReference type="ARBA" id="ARBA00023125"/>
    </source>
</evidence>
<dbReference type="SUPFAM" id="SSF56731">
    <property type="entry name" value="DNA primase core"/>
    <property type="match status" value="1"/>
</dbReference>
<keyword evidence="11 12" id="KW-0804">Transcription</keyword>
<dbReference type="SMART" id="SM00493">
    <property type="entry name" value="TOPRIM"/>
    <property type="match status" value="1"/>
</dbReference>
<evidence type="ECO:0000256" key="4">
    <source>
        <dbReference type="ARBA" id="ARBA00022695"/>
    </source>
</evidence>
<dbReference type="Pfam" id="PF08275">
    <property type="entry name" value="DNAG_N"/>
    <property type="match status" value="1"/>
</dbReference>
<evidence type="ECO:0000313" key="16">
    <source>
        <dbReference type="EMBL" id="UYG16195.1"/>
    </source>
</evidence>
<dbReference type="InterPro" id="IPR034151">
    <property type="entry name" value="TOPRIM_DnaG_bac"/>
</dbReference>
<dbReference type="CDD" id="cd03364">
    <property type="entry name" value="TOPRIM_DnaG_primases"/>
    <property type="match status" value="1"/>
</dbReference>
<dbReference type="Pfam" id="PF10410">
    <property type="entry name" value="DnaB_bind"/>
    <property type="match status" value="1"/>
</dbReference>
<dbReference type="InterPro" id="IPR013173">
    <property type="entry name" value="DNA_primase_DnaG_DnaB-bd_dom"/>
</dbReference>
<comment type="cofactor">
    <cofactor evidence="12 13">
        <name>Zn(2+)</name>
        <dbReference type="ChEBI" id="CHEBI:29105"/>
    </cofactor>
    <text evidence="12 13">Binds 1 zinc ion per monomer.</text>
</comment>
<dbReference type="InterPro" id="IPR019475">
    <property type="entry name" value="DNA_primase_DnaB-bd"/>
</dbReference>
<dbReference type="Gene3D" id="3.90.580.10">
    <property type="entry name" value="Zinc finger, CHC2-type domain"/>
    <property type="match status" value="1"/>
</dbReference>
<evidence type="ECO:0000256" key="6">
    <source>
        <dbReference type="ARBA" id="ARBA00022723"/>
    </source>
</evidence>
<evidence type="ECO:0000256" key="13">
    <source>
        <dbReference type="PIRNR" id="PIRNR002811"/>
    </source>
</evidence>
<dbReference type="PANTHER" id="PTHR30313">
    <property type="entry name" value="DNA PRIMASE"/>
    <property type="match status" value="1"/>
</dbReference>
<dbReference type="EC" id="2.7.7.101" evidence="12"/>
<comment type="subunit">
    <text evidence="12">Monomer. Interacts with DnaB.</text>
</comment>
<keyword evidence="4 12" id="KW-0548">Nucleotidyltransferase</keyword>
<dbReference type="Pfam" id="PF13662">
    <property type="entry name" value="Toprim_4"/>
    <property type="match status" value="1"/>
</dbReference>
<evidence type="ECO:0000256" key="12">
    <source>
        <dbReference type="HAMAP-Rule" id="MF_00974"/>
    </source>
</evidence>
<dbReference type="InterPro" id="IPR050219">
    <property type="entry name" value="DnaG_primase"/>
</dbReference>
<evidence type="ECO:0000313" key="17">
    <source>
        <dbReference type="Proteomes" id="UP001164305"/>
    </source>
</evidence>
<evidence type="ECO:0000256" key="7">
    <source>
        <dbReference type="ARBA" id="ARBA00022771"/>
    </source>
</evidence>
<feature type="region of interest" description="Disordered" evidence="14">
    <location>
        <begin position="456"/>
        <end position="484"/>
    </location>
</feature>
<evidence type="ECO:0000256" key="3">
    <source>
        <dbReference type="ARBA" id="ARBA00022679"/>
    </source>
</evidence>
<dbReference type="InterPro" id="IPR036977">
    <property type="entry name" value="DNA_primase_Znf_CHC2"/>
</dbReference>
<dbReference type="PIRSF" id="PIRSF002811">
    <property type="entry name" value="DnaG"/>
    <property type="match status" value="1"/>
</dbReference>
<keyword evidence="9" id="KW-0460">Magnesium</keyword>
<evidence type="ECO:0000259" key="15">
    <source>
        <dbReference type="PROSITE" id="PS50880"/>
    </source>
</evidence>
<dbReference type="Gene3D" id="3.40.1360.10">
    <property type="match status" value="1"/>
</dbReference>
<evidence type="ECO:0000256" key="2">
    <source>
        <dbReference type="ARBA" id="ARBA00022515"/>
    </source>
</evidence>
<comment type="domain">
    <text evidence="12">Contains an N-terminal zinc-binding domain, a central core domain that contains the primase activity, and a C-terminal DnaB-binding domain.</text>
</comment>
<protein>
    <recommendedName>
        <fullName evidence="12 13">DNA primase</fullName>
        <ecNumber evidence="12">2.7.7.101</ecNumber>
    </recommendedName>
</protein>
<dbReference type="InterPro" id="IPR006295">
    <property type="entry name" value="DNA_primase_DnaG"/>
</dbReference>
<dbReference type="InterPro" id="IPR006171">
    <property type="entry name" value="TOPRIM_dom"/>
</dbReference>
<dbReference type="HAMAP" id="MF_00974">
    <property type="entry name" value="DNA_primase_DnaG"/>
    <property type="match status" value="1"/>
</dbReference>
<comment type="catalytic activity">
    <reaction evidence="12">
        <text>ssDNA + n NTP = ssDNA/pppN(pN)n-1 hybrid + (n-1) diphosphate.</text>
        <dbReference type="EC" id="2.7.7.101"/>
    </reaction>
</comment>
<gene>
    <name evidence="12 16" type="primary">dnaG</name>
    <name evidence="16" type="ORF">BRM3_11275</name>
</gene>
<dbReference type="InterPro" id="IPR030846">
    <property type="entry name" value="DnaG_bac"/>
</dbReference>
<keyword evidence="17" id="KW-1185">Reference proteome</keyword>
<evidence type="ECO:0000256" key="1">
    <source>
        <dbReference type="ARBA" id="ARBA00022478"/>
    </source>
</evidence>
<dbReference type="InterPro" id="IPR037068">
    <property type="entry name" value="DNA_primase_core_N_sf"/>
</dbReference>
<dbReference type="InterPro" id="IPR002694">
    <property type="entry name" value="Znf_CHC2"/>
</dbReference>
<evidence type="ECO:0000256" key="14">
    <source>
        <dbReference type="SAM" id="MobiDB-lite"/>
    </source>
</evidence>
<dbReference type="Proteomes" id="UP001164305">
    <property type="component" value="Chromosome"/>
</dbReference>
<evidence type="ECO:0000256" key="11">
    <source>
        <dbReference type="ARBA" id="ARBA00023163"/>
    </source>
</evidence>
<dbReference type="PANTHER" id="PTHR30313:SF2">
    <property type="entry name" value="DNA PRIMASE"/>
    <property type="match status" value="1"/>
</dbReference>
<keyword evidence="5 12" id="KW-0235">DNA replication</keyword>
<feature type="zinc finger region" description="CHC2-type" evidence="12">
    <location>
        <begin position="43"/>
        <end position="67"/>
    </location>
</feature>
<keyword evidence="7 12" id="KW-0863">Zinc-finger</keyword>
<comment type="similarity">
    <text evidence="12 13">Belongs to the DnaG primase family.</text>
</comment>
<dbReference type="NCBIfam" id="TIGR01391">
    <property type="entry name" value="dnaG"/>
    <property type="match status" value="1"/>
</dbReference>
<dbReference type="EMBL" id="CP107020">
    <property type="protein sequence ID" value="UYG16195.1"/>
    <property type="molecule type" value="Genomic_DNA"/>
</dbReference>